<dbReference type="Proteomes" id="UP000236319">
    <property type="component" value="Unassembled WGS sequence"/>
</dbReference>
<accession>A0A2H6KBS0</accession>
<sequence length="110" mass="11882">MRSVMSSGFSLVPGVIFSLRLREDFLDTLYNFAEVSPPASLFAVLFFEVSEPDGSSDCMDPRLSRPSVSGDPDCVDFSGRGVSARKSSSLSLMLGEYRESSESPLSASNL</sequence>
<dbReference type="RefSeq" id="XP_028866683.1">
    <property type="nucleotide sequence ID" value="XM_029010850.1"/>
</dbReference>
<name>A0A2H6KBS0_9APIC</name>
<organism evidence="1 2">
    <name type="scientific">Babesia ovata</name>
    <dbReference type="NCBI Taxonomy" id="189622"/>
    <lineage>
        <taxon>Eukaryota</taxon>
        <taxon>Sar</taxon>
        <taxon>Alveolata</taxon>
        <taxon>Apicomplexa</taxon>
        <taxon>Aconoidasida</taxon>
        <taxon>Piroplasmida</taxon>
        <taxon>Babesiidae</taxon>
        <taxon>Babesia</taxon>
    </lineage>
</organism>
<dbReference type="AlphaFoldDB" id="A0A2H6KBS0"/>
<reference evidence="1 2" key="1">
    <citation type="journal article" date="2017" name="BMC Genomics">
        <title>Whole-genome assembly of Babesia ovata and comparative genomics between closely related pathogens.</title>
        <authorList>
            <person name="Yamagishi J."/>
            <person name="Asada M."/>
            <person name="Hakimi H."/>
            <person name="Tanaka T.Q."/>
            <person name="Sugimoto C."/>
            <person name="Kawazu S."/>
        </authorList>
    </citation>
    <scope>NUCLEOTIDE SEQUENCE [LARGE SCALE GENOMIC DNA]</scope>
    <source>
        <strain evidence="1 2">Miyake</strain>
    </source>
</reference>
<dbReference type="GeneID" id="39874210"/>
<protein>
    <submittedName>
        <fullName evidence="1">Uncharacterized protein</fullName>
    </submittedName>
</protein>
<comment type="caution">
    <text evidence="1">The sequence shown here is derived from an EMBL/GenBank/DDBJ whole genome shotgun (WGS) entry which is preliminary data.</text>
</comment>
<proteinExistence type="predicted"/>
<dbReference type="EMBL" id="BDSA01000002">
    <property type="protein sequence ID" value="GBE60440.1"/>
    <property type="molecule type" value="Genomic_DNA"/>
</dbReference>
<evidence type="ECO:0000313" key="2">
    <source>
        <dbReference type="Proteomes" id="UP000236319"/>
    </source>
</evidence>
<dbReference type="VEuPathDB" id="PiroplasmaDB:BOVATA_019330"/>
<gene>
    <name evidence="1" type="ORF">BOVATA_019330</name>
</gene>
<keyword evidence="2" id="KW-1185">Reference proteome</keyword>
<evidence type="ECO:0000313" key="1">
    <source>
        <dbReference type="EMBL" id="GBE60440.1"/>
    </source>
</evidence>